<keyword evidence="1" id="KW-1133">Transmembrane helix</keyword>
<sequence>MCCTQHTSASLRSKNIAQTDALTKGLEFISRQADSIMSPERRNEASQKISSFAHERPLIFVLIVIGLAVLFSPVLAAATLGLVAATCFWSLLACLTIIFMSPTLLLIVITAALIRLSYITVRWSKGLLAKVPVGSENENNQVVMKPEAEANGNEAHAKLEVNLMKVDGNGDGDSA</sequence>
<dbReference type="EMBL" id="JAWRVE010000231">
    <property type="protein sequence ID" value="KAL1847846.1"/>
    <property type="molecule type" value="Genomic_DNA"/>
</dbReference>
<keyword evidence="1" id="KW-0812">Transmembrane</keyword>
<evidence type="ECO:0000313" key="2">
    <source>
        <dbReference type="EMBL" id="KAL1847846.1"/>
    </source>
</evidence>
<feature type="transmembrane region" description="Helical" evidence="1">
    <location>
        <begin position="88"/>
        <end position="114"/>
    </location>
</feature>
<dbReference type="Proteomes" id="UP001583177">
    <property type="component" value="Unassembled WGS sequence"/>
</dbReference>
<keyword evidence="3" id="KW-1185">Reference proteome</keyword>
<proteinExistence type="predicted"/>
<gene>
    <name evidence="2" type="ORF">Daus18300_013793</name>
</gene>
<evidence type="ECO:0000313" key="3">
    <source>
        <dbReference type="Proteomes" id="UP001583177"/>
    </source>
</evidence>
<reference evidence="2 3" key="1">
    <citation type="journal article" date="2024" name="IMA Fungus">
        <title>IMA Genome - F19 : A genome assembly and annotation guide to empower mycologists, including annotated draft genome sequences of Ceratocystis pirilliformis, Diaporthe australafricana, Fusarium ophioides, Paecilomyces lecythidis, and Sporothrix stenoceras.</title>
        <authorList>
            <person name="Aylward J."/>
            <person name="Wilson A.M."/>
            <person name="Visagie C.M."/>
            <person name="Spraker J."/>
            <person name="Barnes I."/>
            <person name="Buitendag C."/>
            <person name="Ceriani C."/>
            <person name="Del Mar Angel L."/>
            <person name="du Plessis D."/>
            <person name="Fuchs T."/>
            <person name="Gasser K."/>
            <person name="Kramer D."/>
            <person name="Li W."/>
            <person name="Munsamy K."/>
            <person name="Piso A."/>
            <person name="Price J.L."/>
            <person name="Sonnekus B."/>
            <person name="Thomas C."/>
            <person name="van der Nest A."/>
            <person name="van Dijk A."/>
            <person name="van Heerden A."/>
            <person name="van Vuuren N."/>
            <person name="Yilmaz N."/>
            <person name="Duong T.A."/>
            <person name="van der Merwe N.A."/>
            <person name="Wingfield M.J."/>
            <person name="Wingfield B.D."/>
        </authorList>
    </citation>
    <scope>NUCLEOTIDE SEQUENCE [LARGE SCALE GENOMIC DNA]</scope>
    <source>
        <strain evidence="2 3">CMW 18300</strain>
    </source>
</reference>
<feature type="transmembrane region" description="Helical" evidence="1">
    <location>
        <begin position="58"/>
        <end position="82"/>
    </location>
</feature>
<name>A0ABR3VXQ7_9PEZI</name>
<keyword evidence="1" id="KW-0472">Membrane</keyword>
<dbReference type="Pfam" id="PF16015">
    <property type="entry name" value="Promethin"/>
    <property type="match status" value="1"/>
</dbReference>
<comment type="caution">
    <text evidence="2">The sequence shown here is derived from an EMBL/GenBank/DDBJ whole genome shotgun (WGS) entry which is preliminary data.</text>
</comment>
<organism evidence="2 3">
    <name type="scientific">Diaporthe australafricana</name>
    <dbReference type="NCBI Taxonomy" id="127596"/>
    <lineage>
        <taxon>Eukaryota</taxon>
        <taxon>Fungi</taxon>
        <taxon>Dikarya</taxon>
        <taxon>Ascomycota</taxon>
        <taxon>Pezizomycotina</taxon>
        <taxon>Sordariomycetes</taxon>
        <taxon>Sordariomycetidae</taxon>
        <taxon>Diaporthales</taxon>
        <taxon>Diaporthaceae</taxon>
        <taxon>Diaporthe</taxon>
    </lineage>
</organism>
<accession>A0ABR3VXQ7</accession>
<evidence type="ECO:0000256" key="1">
    <source>
        <dbReference type="SAM" id="Phobius"/>
    </source>
</evidence>
<protein>
    <submittedName>
        <fullName evidence="2">Uncharacterized protein</fullName>
    </submittedName>
</protein>